<dbReference type="InterPro" id="IPR001163">
    <property type="entry name" value="Sm_dom_euk/arc"/>
</dbReference>
<dbReference type="InterPro" id="IPR010920">
    <property type="entry name" value="LSM_dom_sf"/>
</dbReference>
<dbReference type="GO" id="GO:0005732">
    <property type="term" value="C:sno(s)RNA-containing ribonucleoprotein complex"/>
    <property type="evidence" value="ECO:0007669"/>
    <property type="project" value="TreeGrafter"/>
</dbReference>
<dbReference type="InterPro" id="IPR016487">
    <property type="entry name" value="Lsm6/sSmF"/>
</dbReference>
<evidence type="ECO:0000256" key="12">
    <source>
        <dbReference type="ARBA" id="ARBA00023242"/>
    </source>
</evidence>
<dbReference type="GO" id="GO:0005681">
    <property type="term" value="C:spliceosomal complex"/>
    <property type="evidence" value="ECO:0007669"/>
    <property type="project" value="UniProtKB-KW"/>
</dbReference>
<feature type="non-terminal residue" evidence="17">
    <location>
        <position position="123"/>
    </location>
</feature>
<comment type="subcellular location">
    <subcellularLocation>
        <location evidence="2">Cytoplasm</location>
    </subcellularLocation>
    <subcellularLocation>
        <location evidence="1">Nucleus</location>
    </subcellularLocation>
</comment>
<dbReference type="PANTHER" id="PTHR11021:SF1">
    <property type="entry name" value="U6 SNRNA-ASSOCIATED SM-LIKE PROTEIN LSM6"/>
    <property type="match status" value="1"/>
</dbReference>
<organism evidence="17 18">
    <name type="scientific">Cochliobolus sativus</name>
    <name type="common">Common root rot and spot blotch fungus</name>
    <name type="synonym">Bipolaris sorokiniana</name>
    <dbReference type="NCBI Taxonomy" id="45130"/>
    <lineage>
        <taxon>Eukaryota</taxon>
        <taxon>Fungi</taxon>
        <taxon>Dikarya</taxon>
        <taxon>Ascomycota</taxon>
        <taxon>Pezizomycotina</taxon>
        <taxon>Dothideomycetes</taxon>
        <taxon>Pleosporomycetidae</taxon>
        <taxon>Pleosporales</taxon>
        <taxon>Pleosporineae</taxon>
        <taxon>Pleosporaceae</taxon>
        <taxon>Bipolaris</taxon>
    </lineage>
</organism>
<keyword evidence="6" id="KW-0698">rRNA processing</keyword>
<keyword evidence="5" id="KW-0963">Cytoplasm</keyword>
<dbReference type="GO" id="GO:0003723">
    <property type="term" value="F:RNA binding"/>
    <property type="evidence" value="ECO:0007669"/>
    <property type="project" value="UniProtKB-KW"/>
</dbReference>
<dbReference type="GO" id="GO:0005688">
    <property type="term" value="C:U6 snRNP"/>
    <property type="evidence" value="ECO:0007669"/>
    <property type="project" value="TreeGrafter"/>
</dbReference>
<evidence type="ECO:0000256" key="7">
    <source>
        <dbReference type="ARBA" id="ARBA00022664"/>
    </source>
</evidence>
<dbReference type="GO" id="GO:0030490">
    <property type="term" value="P:maturation of SSU-rRNA"/>
    <property type="evidence" value="ECO:0007669"/>
    <property type="project" value="TreeGrafter"/>
</dbReference>
<evidence type="ECO:0000256" key="1">
    <source>
        <dbReference type="ARBA" id="ARBA00004123"/>
    </source>
</evidence>
<dbReference type="SUPFAM" id="SSF50182">
    <property type="entry name" value="Sm-like ribonucleoproteins"/>
    <property type="match status" value="1"/>
</dbReference>
<dbReference type="Pfam" id="PF01423">
    <property type="entry name" value="LSM"/>
    <property type="match status" value="1"/>
</dbReference>
<dbReference type="GO" id="GO:0005730">
    <property type="term" value="C:nucleolus"/>
    <property type="evidence" value="ECO:0007669"/>
    <property type="project" value="TreeGrafter"/>
</dbReference>
<dbReference type="AlphaFoldDB" id="A0A8H5ZHJ3"/>
<evidence type="ECO:0000256" key="2">
    <source>
        <dbReference type="ARBA" id="ARBA00004496"/>
    </source>
</evidence>
<feature type="region of interest" description="Disordered" evidence="15">
    <location>
        <begin position="1"/>
        <end position="55"/>
    </location>
</feature>
<dbReference type="EMBL" id="WNKQ01000007">
    <property type="protein sequence ID" value="KAF5850361.1"/>
    <property type="molecule type" value="Genomic_DNA"/>
</dbReference>
<dbReference type="GO" id="GO:0000398">
    <property type="term" value="P:mRNA splicing, via spliceosome"/>
    <property type="evidence" value="ECO:0007669"/>
    <property type="project" value="InterPro"/>
</dbReference>
<evidence type="ECO:0000259" key="16">
    <source>
        <dbReference type="PROSITE" id="PS52002"/>
    </source>
</evidence>
<evidence type="ECO:0000256" key="13">
    <source>
        <dbReference type="ARBA" id="ARBA00023274"/>
    </source>
</evidence>
<evidence type="ECO:0000256" key="15">
    <source>
        <dbReference type="SAM" id="MobiDB-lite"/>
    </source>
</evidence>
<dbReference type="PANTHER" id="PTHR11021">
    <property type="entry name" value="SMALL NUCLEAR RIBONUCLEOPROTEIN F SNRNP-F"/>
    <property type="match status" value="1"/>
</dbReference>
<comment type="function">
    <text evidence="14">Component of LSm protein complexes, which are involved in RNA processing and may function in a chaperone-like manner, facilitating the efficient association of RNA processing factors with their substrates. Component of the cytoplasmic LSM1-LSM7 complex, which is thought to be involved in mRNA degradation by activating the decapping step in the 5'-to-3' mRNA decay pathway. Component of the nuclear LSM2-LSM8 complex, which is involved in splicing of nuclear mRNAs. LSM2-LSM8 associates with multiple snRNP complexes containing the U6 snRNA (U4/U6 di-snRNP, spliceosomal U4/U6.U5 tri-snRNP, and free U6 snRNP). It binds directly to the 3'-terminal U-tract of U6 snRNA and plays a role in the biogenesis and stability of the U6 snRNP and U4/U6 snRNP complexes. LSM2-LSM8 probably also is involved degradation of nuclear pre-mRNA by targeting them for decapping, and in processing of pre-tRNAs, pre-rRNAs and U3 snoRNA.</text>
</comment>
<dbReference type="GO" id="GO:0046540">
    <property type="term" value="C:U4/U6 x U5 tri-snRNP complex"/>
    <property type="evidence" value="ECO:0007669"/>
    <property type="project" value="TreeGrafter"/>
</dbReference>
<dbReference type="PROSITE" id="PS52002">
    <property type="entry name" value="SM"/>
    <property type="match status" value="1"/>
</dbReference>
<protein>
    <recommendedName>
        <fullName evidence="4">U6 snRNA-associated Sm-like protein LSm6</fullName>
    </recommendedName>
</protein>
<evidence type="ECO:0000313" key="18">
    <source>
        <dbReference type="Proteomes" id="UP000624244"/>
    </source>
</evidence>
<evidence type="ECO:0000313" key="17">
    <source>
        <dbReference type="EMBL" id="KAF5850361.1"/>
    </source>
</evidence>
<proteinExistence type="inferred from homology"/>
<dbReference type="SMART" id="SM00651">
    <property type="entry name" value="Sm"/>
    <property type="match status" value="1"/>
</dbReference>
<keyword evidence="10" id="KW-0694">RNA-binding</keyword>
<comment type="similarity">
    <text evidence="3">Belongs to the snRNP Sm proteins family. SmF/LSm6 subfamily.</text>
</comment>
<evidence type="ECO:0000256" key="6">
    <source>
        <dbReference type="ARBA" id="ARBA00022552"/>
    </source>
</evidence>
<evidence type="ECO:0000256" key="11">
    <source>
        <dbReference type="ARBA" id="ARBA00023187"/>
    </source>
</evidence>
<evidence type="ECO:0000256" key="10">
    <source>
        <dbReference type="ARBA" id="ARBA00022884"/>
    </source>
</evidence>
<evidence type="ECO:0000256" key="14">
    <source>
        <dbReference type="ARBA" id="ARBA00025365"/>
    </source>
</evidence>
<sequence length="123" mass="13130">KERVRAPPTQSIHPSPTSISSAQGRNTPLLTHDTMSTNGESPAPEAAPDSRDPSGFLSEIIGAPVTVKLNSGIIYKGDLQSVDGYMNIALERCKEVSDGKVTRNWGDAFVRGNNVTYICADNA</sequence>
<dbReference type="Proteomes" id="UP000624244">
    <property type="component" value="Unassembled WGS sequence"/>
</dbReference>
<dbReference type="FunFam" id="2.30.30.100:FF:000037">
    <property type="entry name" value="U6 snRNA-associated Sm-like protein LSm6"/>
    <property type="match status" value="1"/>
</dbReference>
<dbReference type="GO" id="GO:0000932">
    <property type="term" value="C:P-body"/>
    <property type="evidence" value="ECO:0007669"/>
    <property type="project" value="TreeGrafter"/>
</dbReference>
<evidence type="ECO:0000256" key="8">
    <source>
        <dbReference type="ARBA" id="ARBA00022694"/>
    </source>
</evidence>
<feature type="domain" description="Sm" evidence="16">
    <location>
        <begin position="52"/>
        <end position="123"/>
    </location>
</feature>
<keyword evidence="13" id="KW-0687">Ribonucleoprotein</keyword>
<dbReference type="InterPro" id="IPR047575">
    <property type="entry name" value="Sm"/>
</dbReference>
<feature type="compositionally biased region" description="Polar residues" evidence="15">
    <location>
        <begin position="8"/>
        <end position="40"/>
    </location>
</feature>
<reference evidence="17" key="1">
    <citation type="submission" date="2019-11" db="EMBL/GenBank/DDBJ databases">
        <title>Bipolaris sorokiniana Genome sequencing.</title>
        <authorList>
            <person name="Wang H."/>
        </authorList>
    </citation>
    <scope>NUCLEOTIDE SEQUENCE</scope>
</reference>
<gene>
    <name evidence="17" type="ORF">GGP41_002600</name>
</gene>
<keyword evidence="7" id="KW-0507">mRNA processing</keyword>
<comment type="caution">
    <text evidence="17">The sequence shown here is derived from an EMBL/GenBank/DDBJ whole genome shotgun (WGS) entry which is preliminary data.</text>
</comment>
<keyword evidence="12" id="KW-0539">Nucleus</keyword>
<keyword evidence="8" id="KW-0819">tRNA processing</keyword>
<dbReference type="CDD" id="cd01726">
    <property type="entry name" value="LSm6"/>
    <property type="match status" value="1"/>
</dbReference>
<dbReference type="Gene3D" id="2.30.30.100">
    <property type="match status" value="1"/>
</dbReference>
<evidence type="ECO:0000256" key="4">
    <source>
        <dbReference type="ARBA" id="ARBA00014768"/>
    </source>
</evidence>
<accession>A0A8H5ZHJ3</accession>
<evidence type="ECO:0000256" key="5">
    <source>
        <dbReference type="ARBA" id="ARBA00022490"/>
    </source>
</evidence>
<evidence type="ECO:0000256" key="9">
    <source>
        <dbReference type="ARBA" id="ARBA00022728"/>
    </source>
</evidence>
<keyword evidence="9" id="KW-0747">Spliceosome</keyword>
<name>A0A8H5ZHJ3_COCSA</name>
<keyword evidence="11" id="KW-0508">mRNA splicing</keyword>
<dbReference type="GO" id="GO:0008033">
    <property type="term" value="P:tRNA processing"/>
    <property type="evidence" value="ECO:0007669"/>
    <property type="project" value="UniProtKB-KW"/>
</dbReference>
<evidence type="ECO:0000256" key="3">
    <source>
        <dbReference type="ARBA" id="ARBA00007927"/>
    </source>
</evidence>